<accession>A0ABQ0CTT6</accession>
<proteinExistence type="predicted"/>
<dbReference type="PANTHER" id="PTHR31252">
    <property type="entry name" value="DUF4419 DOMAIN-CONTAINING PROTEIN"/>
    <property type="match status" value="1"/>
</dbReference>
<evidence type="ECO:0000313" key="2">
    <source>
        <dbReference type="Proteomes" id="UP001562357"/>
    </source>
</evidence>
<dbReference type="Pfam" id="PF14388">
    <property type="entry name" value="DUF4419"/>
    <property type="match status" value="1"/>
</dbReference>
<dbReference type="InterPro" id="IPR025533">
    <property type="entry name" value="DUF4419"/>
</dbReference>
<comment type="caution">
    <text evidence="1">The sequence shown here is derived from an EMBL/GenBank/DDBJ whole genome shotgun (WGS) entry which is preliminary data.</text>
</comment>
<gene>
    <name evidence="1" type="primary">g5157</name>
    <name evidence="1" type="ORF">EsDP_00005157</name>
</gene>
<dbReference type="EMBL" id="BAAFGZ010000228">
    <property type="protein sequence ID" value="GAB0136869.1"/>
    <property type="molecule type" value="Genomic_DNA"/>
</dbReference>
<evidence type="ECO:0000313" key="1">
    <source>
        <dbReference type="EMBL" id="GAB0136869.1"/>
    </source>
</evidence>
<name>A0ABQ0CTT6_9HYPO</name>
<reference evidence="2" key="1">
    <citation type="submission" date="2024-06" db="EMBL/GenBank/DDBJ databases">
        <title>Draft Genome Sequences of Epichloe bromicola Strains Isolated from Elymus ciliaris.</title>
        <authorList>
            <consortium name="Epichloe bromicola genome sequencing consortium"/>
            <person name="Miura A."/>
            <person name="Imano S."/>
            <person name="Ashida A."/>
            <person name="Sato I."/>
            <person name="Chiba S."/>
            <person name="Tanaka A."/>
            <person name="Camagna M."/>
            <person name="Takemoto D."/>
        </authorList>
    </citation>
    <scope>NUCLEOTIDE SEQUENCE [LARGE SCALE GENOMIC DNA]</scope>
    <source>
        <strain evidence="2">DP</strain>
    </source>
</reference>
<organism evidence="1 2">
    <name type="scientific">Epichloe bromicola</name>
    <dbReference type="NCBI Taxonomy" id="79588"/>
    <lineage>
        <taxon>Eukaryota</taxon>
        <taxon>Fungi</taxon>
        <taxon>Dikarya</taxon>
        <taxon>Ascomycota</taxon>
        <taxon>Pezizomycotina</taxon>
        <taxon>Sordariomycetes</taxon>
        <taxon>Hypocreomycetidae</taxon>
        <taxon>Hypocreales</taxon>
        <taxon>Clavicipitaceae</taxon>
        <taxon>Epichloe</taxon>
    </lineage>
</organism>
<dbReference type="PANTHER" id="PTHR31252:SF11">
    <property type="entry name" value="DUF4419 DOMAIN-CONTAINING PROTEIN"/>
    <property type="match status" value="1"/>
</dbReference>
<sequence length="446" mass="50267">MPVTTRPSPQVVGKPIDRTLSSIKCSRPLFDASAQKCADFKHPNNELNSPSSLFASSSLFGASQQQPGPRIDVLRSSFDEHENKQPYIIPYENGFVSGLIRAFNQDLHLVIRPDDVWLAILLQFSNYVNGHAEDLRHLFVAHDGQKKLLLDFGLRSFANIKTSEITDGFVSLIHQNVVDETLREWMLPSFSTSTENDRQVASLTMMGTLKQYFEYIIACGCGLPSVTLLGDRQDWEEILHRLAKFAHYGSEPAQWADRLRPVLRHMLLTFDEPESEQVKQFWLHVVQQEGQAGSGHGVETLSGWITAFTFWDQDGKRTHEISDSELESRLCSDGQPYNPFRYAKEAEGDYMAPLRSSMKRKRLVLDGVTYPLISPSSIPSGVITVPIKMNNKKFRSLFTTTILVGSVGMSLSADRTTVQPLSGWWMALNYEHPDNKDLDGDELSIV</sequence>
<protein>
    <submittedName>
        <fullName evidence="1">Uncharacterized protein</fullName>
    </submittedName>
</protein>
<keyword evidence="2" id="KW-1185">Reference proteome</keyword>
<dbReference type="Proteomes" id="UP001562357">
    <property type="component" value="Unassembled WGS sequence"/>
</dbReference>